<dbReference type="Proteomes" id="UP000046680">
    <property type="component" value="Unassembled WGS sequence"/>
</dbReference>
<accession>A0A655EP71</accession>
<evidence type="ECO:0000313" key="3">
    <source>
        <dbReference type="Proteomes" id="UP000039217"/>
    </source>
</evidence>
<protein>
    <submittedName>
        <fullName evidence="2">Uncharacterized protein</fullName>
    </submittedName>
</protein>
<proteinExistence type="predicted"/>
<dbReference type="AlphaFoldDB" id="A0A655EP71"/>
<reference evidence="3 4" key="1">
    <citation type="submission" date="2015-03" db="EMBL/GenBank/DDBJ databases">
        <authorList>
            <consortium name="Pathogen Informatics"/>
        </authorList>
    </citation>
    <scope>NUCLEOTIDE SEQUENCE [LARGE SCALE GENOMIC DNA]</scope>
    <source>
        <strain evidence="1 4">C09601061</strain>
        <strain evidence="2 3">D00501624</strain>
    </source>
</reference>
<dbReference type="EMBL" id="CQQC01000340">
    <property type="protein sequence ID" value="CNU86092.1"/>
    <property type="molecule type" value="Genomic_DNA"/>
</dbReference>
<gene>
    <name evidence="1" type="ORF">ERS007657_04484</name>
    <name evidence="2" type="ORF">ERS007661_01281</name>
</gene>
<name>A0A655EP71_MYCTX</name>
<evidence type="ECO:0000313" key="1">
    <source>
        <dbReference type="EMBL" id="CFS19204.1"/>
    </source>
</evidence>
<organism evidence="2 3">
    <name type="scientific">Mycobacterium tuberculosis</name>
    <dbReference type="NCBI Taxonomy" id="1773"/>
    <lineage>
        <taxon>Bacteria</taxon>
        <taxon>Bacillati</taxon>
        <taxon>Actinomycetota</taxon>
        <taxon>Actinomycetes</taxon>
        <taxon>Mycobacteriales</taxon>
        <taxon>Mycobacteriaceae</taxon>
        <taxon>Mycobacterium</taxon>
        <taxon>Mycobacterium tuberculosis complex</taxon>
    </lineage>
</organism>
<dbReference type="EMBL" id="CGCX01003203">
    <property type="protein sequence ID" value="CFS19204.1"/>
    <property type="molecule type" value="Genomic_DNA"/>
</dbReference>
<evidence type="ECO:0000313" key="2">
    <source>
        <dbReference type="EMBL" id="CNU86092.1"/>
    </source>
</evidence>
<dbReference type="Proteomes" id="UP000039217">
    <property type="component" value="Unassembled WGS sequence"/>
</dbReference>
<sequence>MEAELAVAHKLKVVHLHGRVGGLVRVGTADAAGCAVAGH</sequence>
<evidence type="ECO:0000313" key="4">
    <source>
        <dbReference type="Proteomes" id="UP000046680"/>
    </source>
</evidence>